<dbReference type="AlphaFoldDB" id="A0A0W0G8D6"/>
<protein>
    <submittedName>
        <fullName evidence="1">Uncharacterized protein</fullName>
    </submittedName>
</protein>
<dbReference type="EMBL" id="LATX01000835">
    <property type="protein sequence ID" value="KTB44841.1"/>
    <property type="molecule type" value="Genomic_DNA"/>
</dbReference>
<gene>
    <name evidence="1" type="ORF">WG66_2583</name>
</gene>
<accession>A0A0W0G8D6</accession>
<sequence length="132" mass="15439">MPLLTPYIQDRCHKKRLCLPQQPDDRESPIYKRLTSFVLEPFSIAELKTEANCSMAQPESISSDIRVLPDFFLHTTYTVQLELFLFGDEQIELELMNYEHYVRNIPHCVLSSQLGHKFGIKDQDGDDFFIEL</sequence>
<dbReference type="Proteomes" id="UP000054988">
    <property type="component" value="Unassembled WGS sequence"/>
</dbReference>
<reference evidence="1 2" key="1">
    <citation type="submission" date="2015-12" db="EMBL/GenBank/DDBJ databases">
        <title>Draft genome sequence of Moniliophthora roreri, the causal agent of frosty pod rot of cacao.</title>
        <authorList>
            <person name="Aime M.C."/>
            <person name="Diaz-Valderrama J.R."/>
            <person name="Kijpornyongpan T."/>
            <person name="Phillips-Mora W."/>
        </authorList>
    </citation>
    <scope>NUCLEOTIDE SEQUENCE [LARGE SCALE GENOMIC DNA]</scope>
    <source>
        <strain evidence="1 2">MCA 2952</strain>
    </source>
</reference>
<evidence type="ECO:0000313" key="1">
    <source>
        <dbReference type="EMBL" id="KTB44841.1"/>
    </source>
</evidence>
<name>A0A0W0G8D6_MONRR</name>
<organism evidence="1 2">
    <name type="scientific">Moniliophthora roreri</name>
    <name type="common">Frosty pod rot fungus</name>
    <name type="synonym">Monilia roreri</name>
    <dbReference type="NCBI Taxonomy" id="221103"/>
    <lineage>
        <taxon>Eukaryota</taxon>
        <taxon>Fungi</taxon>
        <taxon>Dikarya</taxon>
        <taxon>Basidiomycota</taxon>
        <taxon>Agaricomycotina</taxon>
        <taxon>Agaricomycetes</taxon>
        <taxon>Agaricomycetidae</taxon>
        <taxon>Agaricales</taxon>
        <taxon>Marasmiineae</taxon>
        <taxon>Marasmiaceae</taxon>
        <taxon>Moniliophthora</taxon>
    </lineage>
</organism>
<proteinExistence type="predicted"/>
<evidence type="ECO:0000313" key="2">
    <source>
        <dbReference type="Proteomes" id="UP000054988"/>
    </source>
</evidence>
<comment type="caution">
    <text evidence="1">The sequence shown here is derived from an EMBL/GenBank/DDBJ whole genome shotgun (WGS) entry which is preliminary data.</text>
</comment>